<dbReference type="Pfam" id="PF05265">
    <property type="entry name" value="DUF723"/>
    <property type="match status" value="1"/>
</dbReference>
<name>A0A9X4E2Z9_9NEIS</name>
<dbReference type="EMBL" id="JAPQFL010000001">
    <property type="protein sequence ID" value="MDD9326747.1"/>
    <property type="molecule type" value="Genomic_DNA"/>
</dbReference>
<evidence type="ECO:0000313" key="2">
    <source>
        <dbReference type="EMBL" id="WWY03169.1"/>
    </source>
</evidence>
<reference evidence="2" key="2">
    <citation type="submission" date="2024-02" db="EMBL/GenBank/DDBJ databases">
        <title>Neisseria leonii sp. nov.</title>
        <authorList>
            <person name="Boutroux M."/>
            <person name="Favre-Rochex S."/>
            <person name="Gorgette O."/>
            <person name="Touak G."/>
            <person name="Muhle E."/>
            <person name="Chesneau O."/>
            <person name="Clermont D."/>
            <person name="Rahi P."/>
        </authorList>
    </citation>
    <scope>NUCLEOTIDE SEQUENCE</scope>
    <source>
        <strain evidence="2">51.81</strain>
    </source>
</reference>
<dbReference type="EMBL" id="CP146598">
    <property type="protein sequence ID" value="WWY03169.1"/>
    <property type="molecule type" value="Genomic_DNA"/>
</dbReference>
<dbReference type="RefSeq" id="WP_274584094.1">
    <property type="nucleotide sequence ID" value="NZ_CP146598.1"/>
</dbReference>
<reference evidence="1" key="1">
    <citation type="submission" date="2022-10" db="EMBL/GenBank/DDBJ databases">
        <authorList>
            <person name="Boutroux M."/>
        </authorList>
    </citation>
    <scope>NUCLEOTIDE SEQUENCE</scope>
    <source>
        <strain evidence="1">51.81</strain>
    </source>
</reference>
<evidence type="ECO:0000313" key="1">
    <source>
        <dbReference type="EMBL" id="MDD9326747.1"/>
    </source>
</evidence>
<proteinExistence type="predicted"/>
<dbReference type="InterPro" id="IPR007929">
    <property type="entry name" value="DUF723"/>
</dbReference>
<sequence>MSKKLTNEEFKAKARLVHGNKYDYSKVEYTSAKGKLTIICPEHGAFTQQASSHLIGRGCAKCGKLKLRKMFSTGTRKFIEKAREIHADRYDYTQSEYINNNTKVTIICKEHGAFQQVPAVHLRGGGCPECARRITVASRKGSTDLFIEKARKVHGDLYGYDKVDYVSSSRNVEIICAKHGSFFQSPGNHLAGKGCPECARETLKEKLLKPQEEFVEACKKVHGDKYDYSKTTYRGAHNKITLSCPVHGDFQMVATAHLNGGGCRKCSNYRRLSNGEYLDRVLKIHQGIYTYDKANYLGMYYPVTVTCKQHGDFTVEAYNHLTGSGCPRCCKSSSAEKQLRQYIEDLLVIRLRKEGKVEEFARDAAKTMVQPQYRVSYGSMHRYLDIAIPGLGLAFEYNGLFWHSEARKTKPDYHMYKSSIADYNCIPDVLHIFEDDWIYRNQAVRSMIKYRLGLAKRIGARVTECRPVEHKEAKSFYDTHHIQGASIASNQIHYGLFKDNQLVAAMSFSGHSSGRRVLETGGWELVRFASALAVQGGASKLFKRFIGDHNPTEIVSFSWNHLFGGDMYGKLGFKLDKHLPPDYMYIDPKRRLRLHKSGFQHSRLKQRFGDKYNPNLTEHQNCYKNGFFRIYDCGKTRWVWKP</sequence>
<accession>A0A9X4E2Z9</accession>
<gene>
    <name evidence="1" type="ORF">ORY91_000114</name>
    <name evidence="2" type="ORF">V9W64_10885</name>
</gene>
<dbReference type="Proteomes" id="UP001149607">
    <property type="component" value="Chromosome"/>
</dbReference>
<dbReference type="AlphaFoldDB" id="A0A9X4E2Z9"/>
<organism evidence="1">
    <name type="scientific">Neisseria leonii</name>
    <dbReference type="NCBI Taxonomy" id="2995413"/>
    <lineage>
        <taxon>Bacteria</taxon>
        <taxon>Pseudomonadati</taxon>
        <taxon>Pseudomonadota</taxon>
        <taxon>Betaproteobacteria</taxon>
        <taxon>Neisseriales</taxon>
        <taxon>Neisseriaceae</taxon>
        <taxon>Neisseria</taxon>
    </lineage>
</organism>
<evidence type="ECO:0000313" key="3">
    <source>
        <dbReference type="Proteomes" id="UP001149607"/>
    </source>
</evidence>
<protein>
    <submittedName>
        <fullName evidence="1">DUF723 domain-containing protein</fullName>
    </submittedName>
</protein>
<keyword evidence="3" id="KW-1185">Reference proteome</keyword>